<reference evidence="1 2" key="1">
    <citation type="submission" date="2016-03" db="EMBL/GenBank/DDBJ databases">
        <authorList>
            <person name="Devillers H."/>
        </authorList>
    </citation>
    <scope>NUCLEOTIDE SEQUENCE [LARGE SCALE GENOMIC DNA]</scope>
    <source>
        <strain evidence="1">CBS 10888</strain>
    </source>
</reference>
<evidence type="ECO:0000313" key="2">
    <source>
        <dbReference type="Proteomes" id="UP000190274"/>
    </source>
</evidence>
<dbReference type="AlphaFoldDB" id="A0A1G4J7F1"/>
<dbReference type="EMBL" id="LT598454">
    <property type="protein sequence ID" value="SCU85691.1"/>
    <property type="molecule type" value="Genomic_DNA"/>
</dbReference>
<name>A0A1G4J7F1_9SACH</name>
<evidence type="ECO:0000313" key="1">
    <source>
        <dbReference type="EMBL" id="SCU85691.1"/>
    </source>
</evidence>
<dbReference type="OrthoDB" id="424753at2759"/>
<dbReference type="Proteomes" id="UP000190274">
    <property type="component" value="Chromosome D"/>
</dbReference>
<gene>
    <name evidence="1" type="ORF">LADA_0D09032G</name>
</gene>
<accession>A0A1G4J7F1</accession>
<protein>
    <submittedName>
        <fullName evidence="1">LADA_0D09032g1_1</fullName>
    </submittedName>
</protein>
<proteinExistence type="predicted"/>
<keyword evidence="2" id="KW-1185">Reference proteome</keyword>
<organism evidence="1 2">
    <name type="scientific">Lachancea dasiensis</name>
    <dbReference type="NCBI Taxonomy" id="1072105"/>
    <lineage>
        <taxon>Eukaryota</taxon>
        <taxon>Fungi</taxon>
        <taxon>Dikarya</taxon>
        <taxon>Ascomycota</taxon>
        <taxon>Saccharomycotina</taxon>
        <taxon>Saccharomycetes</taxon>
        <taxon>Saccharomycetales</taxon>
        <taxon>Saccharomycetaceae</taxon>
        <taxon>Lachancea</taxon>
    </lineage>
</organism>
<sequence length="91" mass="10043">MKRCFTDDISTFETKKPQHFTSTSGTDAFRAMLVSARLVSRPALTRGPNLGTCYFCDSPSIYRNCDTCDHTICPVCTFGGSDTCLNCSVNR</sequence>